<dbReference type="EMBL" id="QKVK01000005">
    <property type="protein sequence ID" value="PZF76550.1"/>
    <property type="molecule type" value="Genomic_DNA"/>
</dbReference>
<evidence type="ECO:0000259" key="1">
    <source>
        <dbReference type="PROSITE" id="PS51186"/>
    </source>
</evidence>
<keyword evidence="3" id="KW-1185">Reference proteome</keyword>
<dbReference type="RefSeq" id="WP_111198787.1">
    <property type="nucleotide sequence ID" value="NZ_QKVK01000005.1"/>
</dbReference>
<dbReference type="Proteomes" id="UP000248795">
    <property type="component" value="Unassembled WGS sequence"/>
</dbReference>
<dbReference type="GO" id="GO:0016747">
    <property type="term" value="F:acyltransferase activity, transferring groups other than amino-acyl groups"/>
    <property type="evidence" value="ECO:0007669"/>
    <property type="project" value="InterPro"/>
</dbReference>
<dbReference type="Pfam" id="PF00583">
    <property type="entry name" value="Acetyltransf_1"/>
    <property type="match status" value="1"/>
</dbReference>
<dbReference type="SUPFAM" id="SSF55729">
    <property type="entry name" value="Acyl-CoA N-acyltransferases (Nat)"/>
    <property type="match status" value="1"/>
</dbReference>
<organism evidence="2 3">
    <name type="scientific">Aestuariivirga litoralis</name>
    <dbReference type="NCBI Taxonomy" id="2650924"/>
    <lineage>
        <taxon>Bacteria</taxon>
        <taxon>Pseudomonadati</taxon>
        <taxon>Pseudomonadota</taxon>
        <taxon>Alphaproteobacteria</taxon>
        <taxon>Hyphomicrobiales</taxon>
        <taxon>Aestuariivirgaceae</taxon>
        <taxon>Aestuariivirga</taxon>
    </lineage>
</organism>
<proteinExistence type="predicted"/>
<dbReference type="InterPro" id="IPR000182">
    <property type="entry name" value="GNAT_dom"/>
</dbReference>
<accession>A0A2W2AVA8</accession>
<evidence type="ECO:0000313" key="3">
    <source>
        <dbReference type="Proteomes" id="UP000248795"/>
    </source>
</evidence>
<reference evidence="3" key="1">
    <citation type="submission" date="2018-06" db="EMBL/GenBank/DDBJ databases">
        <title>Aestuariibacter litoralis strain KCTC 52945T.</title>
        <authorList>
            <person name="Li X."/>
            <person name="Salam N."/>
            <person name="Li J.-L."/>
            <person name="Chen Y.-M."/>
            <person name="Yang Z.-W."/>
            <person name="Zhang L.-Y."/>
            <person name="Han M.-X."/>
            <person name="Xiao M."/>
            <person name="Li W.-J."/>
        </authorList>
    </citation>
    <scope>NUCLEOTIDE SEQUENCE [LARGE SCALE GENOMIC DNA]</scope>
    <source>
        <strain evidence="3">KCTC 52945</strain>
    </source>
</reference>
<dbReference type="CDD" id="cd04301">
    <property type="entry name" value="NAT_SF"/>
    <property type="match status" value="1"/>
</dbReference>
<gene>
    <name evidence="2" type="ORF">DK847_12140</name>
</gene>
<dbReference type="InterPro" id="IPR016181">
    <property type="entry name" value="Acyl_CoA_acyltransferase"/>
</dbReference>
<feature type="domain" description="N-acetyltransferase" evidence="1">
    <location>
        <begin position="2"/>
        <end position="145"/>
    </location>
</feature>
<sequence>MIQIRTETQADVAARERLLDRAFGKSRRRKTSERLREGRLPSEGLAFSAVDEKGRLVGTLRLWDVVAGSAGPALLLGPLAVDCRHQGKGIGAALMRHAIAEAKLLGHAAIILVGDAPYYARFGFSGAPMADLHLPGPVDRARFLGIELIPGALDGAEGFVAGCGRREAAQRQAA</sequence>
<comment type="caution">
    <text evidence="2">The sequence shown here is derived from an EMBL/GenBank/DDBJ whole genome shotgun (WGS) entry which is preliminary data.</text>
</comment>
<dbReference type="PROSITE" id="PS51186">
    <property type="entry name" value="GNAT"/>
    <property type="match status" value="1"/>
</dbReference>
<protein>
    <submittedName>
        <fullName evidence="2">GNAT family N-acetyltransferase</fullName>
    </submittedName>
</protein>
<evidence type="ECO:0000313" key="2">
    <source>
        <dbReference type="EMBL" id="PZF76550.1"/>
    </source>
</evidence>
<dbReference type="Gene3D" id="3.40.630.30">
    <property type="match status" value="1"/>
</dbReference>
<dbReference type="AlphaFoldDB" id="A0A2W2AVA8"/>
<name>A0A2W2AVA8_9HYPH</name>
<keyword evidence="2" id="KW-0808">Transferase</keyword>